<keyword evidence="1" id="KW-1133">Transmembrane helix</keyword>
<keyword evidence="1" id="KW-0472">Membrane</keyword>
<name>A0A2S0PF99_9NEIS</name>
<evidence type="ECO:0000313" key="2">
    <source>
        <dbReference type="EMBL" id="AVY96064.1"/>
    </source>
</evidence>
<dbReference type="InterPro" id="IPR021279">
    <property type="entry name" value="DUF2721"/>
</dbReference>
<evidence type="ECO:0000313" key="3">
    <source>
        <dbReference type="Proteomes" id="UP000244173"/>
    </source>
</evidence>
<dbReference type="Pfam" id="PF11026">
    <property type="entry name" value="DUF2721"/>
    <property type="match status" value="1"/>
</dbReference>
<dbReference type="AlphaFoldDB" id="A0A2S0PF99"/>
<dbReference type="EMBL" id="CP028519">
    <property type="protein sequence ID" value="AVY96064.1"/>
    <property type="molecule type" value="Genomic_DNA"/>
</dbReference>
<evidence type="ECO:0000256" key="1">
    <source>
        <dbReference type="SAM" id="Phobius"/>
    </source>
</evidence>
<feature type="transmembrane region" description="Helical" evidence="1">
    <location>
        <begin position="69"/>
        <end position="89"/>
    </location>
</feature>
<organism evidence="2 3">
    <name type="scientific">Microvirgula aerodenitrificans</name>
    <dbReference type="NCBI Taxonomy" id="57480"/>
    <lineage>
        <taxon>Bacteria</taxon>
        <taxon>Pseudomonadati</taxon>
        <taxon>Pseudomonadota</taxon>
        <taxon>Betaproteobacteria</taxon>
        <taxon>Neisseriales</taxon>
        <taxon>Aquaspirillaceae</taxon>
        <taxon>Microvirgula</taxon>
    </lineage>
</organism>
<dbReference type="STRING" id="1122240.GCA_000620105_00270"/>
<dbReference type="OrthoDB" id="9813525at2"/>
<accession>A0A2S0PF99</accession>
<protein>
    <submittedName>
        <fullName evidence="2">DUF2721 domain-containing protein</fullName>
    </submittedName>
</protein>
<gene>
    <name evidence="2" type="ORF">DAI18_11195</name>
</gene>
<dbReference type="Proteomes" id="UP000244173">
    <property type="component" value="Chromosome"/>
</dbReference>
<dbReference type="KEGG" id="maer:DAI18_11195"/>
<proteinExistence type="predicted"/>
<reference evidence="2 3" key="1">
    <citation type="submission" date="2018-04" db="EMBL/GenBank/DDBJ databases">
        <title>Denitrifier Microvirgula.</title>
        <authorList>
            <person name="Anderson E."/>
            <person name="Jang J."/>
            <person name="Ishii S."/>
        </authorList>
    </citation>
    <scope>NUCLEOTIDE SEQUENCE [LARGE SCALE GENOMIC DNA]</scope>
    <source>
        <strain evidence="2 3">BE2.4</strain>
    </source>
</reference>
<feature type="transmembrane region" description="Helical" evidence="1">
    <location>
        <begin position="12"/>
        <end position="35"/>
    </location>
</feature>
<keyword evidence="3" id="KW-1185">Reference proteome</keyword>
<keyword evidence="1" id="KW-0812">Transmembrane</keyword>
<sequence>MTMELSLTTPALLFPALSLLLLAYTNRFLSLSAVIRNLYDRHREKPDPRHLRQLDNLRRRVELIRQMQTAGTLSILLTSVSMTFLFFGLHLAGLIAFGISLVLMCVSLALSVMELAISGDALTILLADLEQISGEDKPKPRRWLRRP</sequence>
<feature type="transmembrane region" description="Helical" evidence="1">
    <location>
        <begin position="95"/>
        <end position="117"/>
    </location>
</feature>